<gene>
    <name evidence="1" type="ORF">ENKNEFLB_01942</name>
</gene>
<protein>
    <submittedName>
        <fullName evidence="1">Uncharacterized protein</fullName>
    </submittedName>
</protein>
<reference evidence="1 2" key="1">
    <citation type="submission" date="2021-05" db="EMBL/GenBank/DDBJ databases">
        <title>Complete genome of Nocardioides aquaticus KCTC 9944T isolated from meromictic and hypersaline Ekho Lake, Antarctica.</title>
        <authorList>
            <person name="Hwang K."/>
            <person name="Kim K.M."/>
            <person name="Choe H."/>
        </authorList>
    </citation>
    <scope>NUCLEOTIDE SEQUENCE [LARGE SCALE GENOMIC DNA]</scope>
    <source>
        <strain evidence="1 2">KCTC 9944</strain>
    </source>
</reference>
<organism evidence="1 2">
    <name type="scientific">Nocardioides aquaticus</name>
    <dbReference type="NCBI Taxonomy" id="160826"/>
    <lineage>
        <taxon>Bacteria</taxon>
        <taxon>Bacillati</taxon>
        <taxon>Actinomycetota</taxon>
        <taxon>Actinomycetes</taxon>
        <taxon>Propionibacteriales</taxon>
        <taxon>Nocardioidaceae</taxon>
        <taxon>Nocardioides</taxon>
    </lineage>
</organism>
<keyword evidence="2" id="KW-1185">Reference proteome</keyword>
<dbReference type="RefSeq" id="WP_214058991.1">
    <property type="nucleotide sequence ID" value="NZ_BAAAHS010000210.1"/>
</dbReference>
<accession>A0ABX8EGD1</accession>
<name>A0ABX8EGD1_9ACTN</name>
<proteinExistence type="predicted"/>
<dbReference type="EMBL" id="CP075371">
    <property type="protein sequence ID" value="QVT79559.1"/>
    <property type="molecule type" value="Genomic_DNA"/>
</dbReference>
<evidence type="ECO:0000313" key="1">
    <source>
        <dbReference type="EMBL" id="QVT79559.1"/>
    </source>
</evidence>
<evidence type="ECO:0000313" key="2">
    <source>
        <dbReference type="Proteomes" id="UP000679307"/>
    </source>
</evidence>
<dbReference type="Proteomes" id="UP000679307">
    <property type="component" value="Chromosome"/>
</dbReference>
<sequence>MTAPIVDLASQRLKRRPAPGCTRCDHRTDGTRCFPHQLEALAIRLRADQEDHAGELLVPADDLAQTWAEALAVLDGITAECLTPMERTAK</sequence>